<dbReference type="Proteomes" id="UP000029846">
    <property type="component" value="Unassembled WGS sequence"/>
</dbReference>
<gene>
    <name evidence="1" type="ORF">IT41_17610</name>
</gene>
<protein>
    <submittedName>
        <fullName evidence="1">Uncharacterized protein</fullName>
    </submittedName>
</protein>
<organism evidence="1 2">
    <name type="scientific">Paracoccus halophilus</name>
    <dbReference type="NCBI Taxonomy" id="376733"/>
    <lineage>
        <taxon>Bacteria</taxon>
        <taxon>Pseudomonadati</taxon>
        <taxon>Pseudomonadota</taxon>
        <taxon>Alphaproteobacteria</taxon>
        <taxon>Rhodobacterales</taxon>
        <taxon>Paracoccaceae</taxon>
        <taxon>Paracoccus</taxon>
    </lineage>
</organism>
<comment type="caution">
    <text evidence="1">The sequence shown here is derived from an EMBL/GenBank/DDBJ whole genome shotgun (WGS) entry which is preliminary data.</text>
</comment>
<keyword evidence="2" id="KW-1185">Reference proteome</keyword>
<reference evidence="1 2" key="2">
    <citation type="submission" date="2014-10" db="EMBL/GenBank/DDBJ databases">
        <title>Paracoccus sanguinis sp. nov., isolated from clinical specimens of New York State patients.</title>
        <authorList>
            <person name="Mingle L.A."/>
            <person name="Cole J.A."/>
            <person name="Lapierre P."/>
            <person name="Musser K.A."/>
        </authorList>
    </citation>
    <scope>NUCLEOTIDE SEQUENCE [LARGE SCALE GENOMIC DNA]</scope>
    <source>
        <strain evidence="1 2">JCM 14014</strain>
    </source>
</reference>
<proteinExistence type="predicted"/>
<name>A0A099EWP2_9RHOB</name>
<dbReference type="AlphaFoldDB" id="A0A099EWP2"/>
<reference evidence="1 2" key="1">
    <citation type="submission" date="2014-09" db="EMBL/GenBank/DDBJ databases">
        <authorList>
            <person name="McGinnis J.M."/>
            <person name="Wolfgang W.J."/>
        </authorList>
    </citation>
    <scope>NUCLEOTIDE SEQUENCE [LARGE SCALE GENOMIC DNA]</scope>
    <source>
        <strain evidence="1 2">JCM 14014</strain>
    </source>
</reference>
<accession>A0A099EWP2</accession>
<dbReference type="EMBL" id="JRKN01000039">
    <property type="protein sequence ID" value="KGJ02373.1"/>
    <property type="molecule type" value="Genomic_DNA"/>
</dbReference>
<evidence type="ECO:0000313" key="1">
    <source>
        <dbReference type="EMBL" id="KGJ02373.1"/>
    </source>
</evidence>
<sequence length="76" mass="8589">MTASACAPDPVAAGPASRFFSGPVAAQAARLPFRQRIAMPRRHVRPRWYRRRNAAMIWPLWAARRARTEMLKETAG</sequence>
<evidence type="ECO:0000313" key="2">
    <source>
        <dbReference type="Proteomes" id="UP000029846"/>
    </source>
</evidence>